<evidence type="ECO:0000313" key="3">
    <source>
        <dbReference type="Proteomes" id="UP000295680"/>
    </source>
</evidence>
<gene>
    <name evidence="2" type="ORF">EV192_102221</name>
</gene>
<evidence type="ECO:0008006" key="4">
    <source>
        <dbReference type="Google" id="ProtNLM"/>
    </source>
</evidence>
<proteinExistence type="predicted"/>
<keyword evidence="3" id="KW-1185">Reference proteome</keyword>
<keyword evidence="1" id="KW-0732">Signal</keyword>
<organism evidence="2 3">
    <name type="scientific">Actinocrispum wychmicini</name>
    <dbReference type="NCBI Taxonomy" id="1213861"/>
    <lineage>
        <taxon>Bacteria</taxon>
        <taxon>Bacillati</taxon>
        <taxon>Actinomycetota</taxon>
        <taxon>Actinomycetes</taxon>
        <taxon>Pseudonocardiales</taxon>
        <taxon>Pseudonocardiaceae</taxon>
        <taxon>Actinocrispum</taxon>
    </lineage>
</organism>
<comment type="caution">
    <text evidence="2">The sequence shown here is derived from an EMBL/GenBank/DDBJ whole genome shotgun (WGS) entry which is preliminary data.</text>
</comment>
<accession>A0A4R2JRF0</accession>
<reference evidence="2 3" key="1">
    <citation type="submission" date="2019-03" db="EMBL/GenBank/DDBJ databases">
        <title>Genomic Encyclopedia of Type Strains, Phase IV (KMG-IV): sequencing the most valuable type-strain genomes for metagenomic binning, comparative biology and taxonomic classification.</title>
        <authorList>
            <person name="Goeker M."/>
        </authorList>
    </citation>
    <scope>NUCLEOTIDE SEQUENCE [LARGE SCALE GENOMIC DNA]</scope>
    <source>
        <strain evidence="2 3">DSM 45934</strain>
    </source>
</reference>
<feature type="signal peptide" evidence="1">
    <location>
        <begin position="1"/>
        <end position="25"/>
    </location>
</feature>
<dbReference type="EMBL" id="SLWS01000002">
    <property type="protein sequence ID" value="TCO62084.1"/>
    <property type="molecule type" value="Genomic_DNA"/>
</dbReference>
<feature type="chain" id="PRO_5020806259" description="Neocarzinostatin family protein" evidence="1">
    <location>
        <begin position="26"/>
        <end position="122"/>
    </location>
</feature>
<evidence type="ECO:0000313" key="2">
    <source>
        <dbReference type="EMBL" id="TCO62084.1"/>
    </source>
</evidence>
<name>A0A4R2JRF0_9PSEU</name>
<dbReference type="Proteomes" id="UP000295680">
    <property type="component" value="Unassembled WGS sequence"/>
</dbReference>
<sequence>MTKRRLLTAAISLLALVALPGTAHAANSVTIIEGYGTGSAWVKFSYTCAPGTATNAPLVVAAGQSVANASPGVTCDNVSHTVISGTSCLTSCNFRPGNSVWVQVHVGGASDSRNLGLRPPPW</sequence>
<dbReference type="AlphaFoldDB" id="A0A4R2JRF0"/>
<dbReference type="RefSeq" id="WP_132113589.1">
    <property type="nucleotide sequence ID" value="NZ_SLWS01000002.1"/>
</dbReference>
<evidence type="ECO:0000256" key="1">
    <source>
        <dbReference type="SAM" id="SignalP"/>
    </source>
</evidence>
<protein>
    <recommendedName>
        <fullName evidence="4">Neocarzinostatin family protein</fullName>
    </recommendedName>
</protein>